<evidence type="ECO:0000256" key="3">
    <source>
        <dbReference type="ARBA" id="ARBA00002181"/>
    </source>
</evidence>
<dbReference type="GO" id="GO:0004332">
    <property type="term" value="F:fructose-bisphosphate aldolase activity"/>
    <property type="evidence" value="ECO:0007669"/>
    <property type="project" value="UniProtKB-EC"/>
</dbReference>
<protein>
    <recommendedName>
        <fullName evidence="6">fructose-bisphosphate aldolase</fullName>
        <ecNumber evidence="6">4.1.2.13</ecNumber>
    </recommendedName>
</protein>
<keyword evidence="8" id="KW-0862">Zinc</keyword>
<dbReference type="GO" id="GO:0006094">
    <property type="term" value="P:gluconeogenesis"/>
    <property type="evidence" value="ECO:0007669"/>
    <property type="project" value="TreeGrafter"/>
</dbReference>
<comment type="cofactor">
    <cofactor evidence="2">
        <name>Zn(2+)</name>
        <dbReference type="ChEBI" id="CHEBI:29105"/>
    </cofactor>
</comment>
<evidence type="ECO:0000313" key="12">
    <source>
        <dbReference type="EMBL" id="KOO21470.1"/>
    </source>
</evidence>
<dbReference type="AlphaFoldDB" id="A0A0M0J4U2"/>
<dbReference type="EMBL" id="JWZX01003361">
    <property type="protein sequence ID" value="KOO21470.1"/>
    <property type="molecule type" value="Genomic_DNA"/>
</dbReference>
<dbReference type="PROSITE" id="PS00806">
    <property type="entry name" value="ALDOLASE_CLASS_II_2"/>
    <property type="match status" value="1"/>
</dbReference>
<gene>
    <name evidence="12" type="ORF">Ctob_001530</name>
</gene>
<feature type="chain" id="PRO_5005601548" description="fructose-bisphosphate aldolase" evidence="11">
    <location>
        <begin position="17"/>
        <end position="439"/>
    </location>
</feature>
<dbReference type="NCBIfam" id="TIGR01520">
    <property type="entry name" value="FruBisAldo_II_A"/>
    <property type="match status" value="1"/>
</dbReference>
<dbReference type="Proteomes" id="UP000037460">
    <property type="component" value="Unassembled WGS sequence"/>
</dbReference>
<comment type="caution">
    <text evidence="12">The sequence shown here is derived from an EMBL/GenBank/DDBJ whole genome shotgun (WGS) entry which is preliminary data.</text>
</comment>
<dbReference type="GO" id="GO:0005829">
    <property type="term" value="C:cytosol"/>
    <property type="evidence" value="ECO:0007669"/>
    <property type="project" value="TreeGrafter"/>
</dbReference>
<name>A0A0M0J4U2_9EUKA</name>
<dbReference type="NCBIfam" id="TIGR00167">
    <property type="entry name" value="cbbA"/>
    <property type="match status" value="1"/>
</dbReference>
<evidence type="ECO:0000256" key="7">
    <source>
        <dbReference type="ARBA" id="ARBA00022723"/>
    </source>
</evidence>
<evidence type="ECO:0000256" key="11">
    <source>
        <dbReference type="SAM" id="SignalP"/>
    </source>
</evidence>
<dbReference type="PANTHER" id="PTHR30559">
    <property type="entry name" value="FRUCTOSE-BISPHOSPHATE ALDOLASE CLASS 2"/>
    <property type="match status" value="1"/>
</dbReference>
<evidence type="ECO:0000256" key="1">
    <source>
        <dbReference type="ARBA" id="ARBA00000441"/>
    </source>
</evidence>
<keyword evidence="10" id="KW-0456">Lyase</keyword>
<keyword evidence="7" id="KW-0479">Metal-binding</keyword>
<dbReference type="PANTHER" id="PTHR30559:SF0">
    <property type="entry name" value="FRUCTOSE-BISPHOSPHATE ALDOLASE"/>
    <property type="match status" value="1"/>
</dbReference>
<organism evidence="12 13">
    <name type="scientific">Chrysochromulina tobinii</name>
    <dbReference type="NCBI Taxonomy" id="1460289"/>
    <lineage>
        <taxon>Eukaryota</taxon>
        <taxon>Haptista</taxon>
        <taxon>Haptophyta</taxon>
        <taxon>Prymnesiophyceae</taxon>
        <taxon>Prymnesiales</taxon>
        <taxon>Chrysochromulinaceae</taxon>
        <taxon>Chrysochromulina</taxon>
    </lineage>
</organism>
<reference evidence="13" key="1">
    <citation type="journal article" date="2015" name="PLoS Genet.">
        <title>Genome Sequence and Transcriptome Analyses of Chrysochromulina tobin: Metabolic Tools for Enhanced Algal Fitness in the Prominent Order Prymnesiales (Haptophyceae).</title>
        <authorList>
            <person name="Hovde B.T."/>
            <person name="Deodato C.R."/>
            <person name="Hunsperger H.M."/>
            <person name="Ryken S.A."/>
            <person name="Yost W."/>
            <person name="Jha R.K."/>
            <person name="Patterson J."/>
            <person name="Monnat R.J. Jr."/>
            <person name="Barlow S.B."/>
            <person name="Starkenburg S.R."/>
            <person name="Cattolico R.A."/>
        </authorList>
    </citation>
    <scope>NUCLEOTIDE SEQUENCE</scope>
    <source>
        <strain evidence="13">CCMP291</strain>
    </source>
</reference>
<keyword evidence="11" id="KW-0732">Signal</keyword>
<dbReference type="SUPFAM" id="SSF51569">
    <property type="entry name" value="Aldolase"/>
    <property type="match status" value="1"/>
</dbReference>
<dbReference type="InterPro" id="IPR013785">
    <property type="entry name" value="Aldolase_TIM"/>
</dbReference>
<keyword evidence="9" id="KW-0324">Glycolysis</keyword>
<dbReference type="EC" id="4.1.2.13" evidence="6"/>
<dbReference type="Pfam" id="PF01116">
    <property type="entry name" value="F_bP_aldolase"/>
    <property type="match status" value="1"/>
</dbReference>
<evidence type="ECO:0000256" key="5">
    <source>
        <dbReference type="ARBA" id="ARBA00005812"/>
    </source>
</evidence>
<keyword evidence="13" id="KW-1185">Reference proteome</keyword>
<dbReference type="Gene3D" id="3.20.20.70">
    <property type="entry name" value="Aldolase class I"/>
    <property type="match status" value="1"/>
</dbReference>
<dbReference type="PROSITE" id="PS00602">
    <property type="entry name" value="ALDOLASE_CLASS_II_1"/>
    <property type="match status" value="1"/>
</dbReference>
<feature type="signal peptide" evidence="11">
    <location>
        <begin position="1"/>
        <end position="16"/>
    </location>
</feature>
<dbReference type="CDD" id="cd00946">
    <property type="entry name" value="FBP_aldolase_IIA"/>
    <property type="match status" value="1"/>
</dbReference>
<accession>A0A0M0J4U2</accession>
<comment type="function">
    <text evidence="3">Catalyzes the aldol condensation of dihydroxyacetone phosphate (DHAP or glycerone-phosphate) with glyceraldehyde 3-phosphate (G3P) to form fructose 1,6-bisphosphate (FBP) in gluconeogenesis and the reverse reaction in glycolysis.</text>
</comment>
<evidence type="ECO:0000313" key="13">
    <source>
        <dbReference type="Proteomes" id="UP000037460"/>
    </source>
</evidence>
<evidence type="ECO:0000256" key="2">
    <source>
        <dbReference type="ARBA" id="ARBA00001947"/>
    </source>
</evidence>
<proteinExistence type="inferred from homology"/>
<dbReference type="FunFam" id="3.20.20.70:FF:000013">
    <property type="entry name" value="Class II fructose-bisphosphate aldolase"/>
    <property type="match status" value="1"/>
</dbReference>
<dbReference type="NCBIfam" id="NF006628">
    <property type="entry name" value="PRK09197.1"/>
    <property type="match status" value="1"/>
</dbReference>
<evidence type="ECO:0000256" key="8">
    <source>
        <dbReference type="ARBA" id="ARBA00022833"/>
    </source>
</evidence>
<dbReference type="InterPro" id="IPR006411">
    <property type="entry name" value="Fruct_bisP_bact"/>
</dbReference>
<dbReference type="OrthoDB" id="10257187at2759"/>
<evidence type="ECO:0000256" key="10">
    <source>
        <dbReference type="ARBA" id="ARBA00023239"/>
    </source>
</evidence>
<comment type="similarity">
    <text evidence="5">Belongs to the class II fructose-bisphosphate aldolase family.</text>
</comment>
<evidence type="ECO:0000256" key="6">
    <source>
        <dbReference type="ARBA" id="ARBA00013068"/>
    </source>
</evidence>
<dbReference type="GO" id="GO:0006096">
    <property type="term" value="P:glycolytic process"/>
    <property type="evidence" value="ECO:0007669"/>
    <property type="project" value="UniProtKB-UniPathway"/>
</dbReference>
<dbReference type="UniPathway" id="UPA00109">
    <property type="reaction ID" value="UER00183"/>
</dbReference>
<evidence type="ECO:0000256" key="9">
    <source>
        <dbReference type="ARBA" id="ARBA00023152"/>
    </source>
</evidence>
<evidence type="ECO:0000256" key="4">
    <source>
        <dbReference type="ARBA" id="ARBA00004714"/>
    </source>
</evidence>
<dbReference type="InterPro" id="IPR000771">
    <property type="entry name" value="FBA_II"/>
</dbReference>
<sequence>MQKLLVSAVLLGSASALHVPVTSRSRPITMGTAADDMGIPCVGECDLPSYPKLPPSVHPGVVTGQALMDLLKDAKEKGYAIPAVNCVTSSSVNACLEAARKADAPIMIQFSSGGAQFYAGKGLDNKDYTAAIAGAVSGAYHVRAMAEQYGVPVVLHTDHCAKKLLPWMDGMLAASERYYKMHGEPLFSSHMLDLSEEPLEENIDICVEYMERMAKMDMLLEMELGITGGEEDGVNNEDANQEDLYTKPEEVWAVTKALMKVPNAKFTIAAAFGNVHGVYAPGNVKLTPKILKNSQAYISEQLGMPQGSMPVSFVFHGGSGSDINDIRESIGYGVIKMNIDTDTQWSYWDGIRAYEKENRDYLQGQIGNPEGADKPNKKYYDPRMPIRAAEKACAKRLMQAFEDLKCVGVLGLGDSKEPSNVLASSVYREAGARKGALPV</sequence>
<comment type="catalytic activity">
    <reaction evidence="1">
        <text>beta-D-fructose 1,6-bisphosphate = D-glyceraldehyde 3-phosphate + dihydroxyacetone phosphate</text>
        <dbReference type="Rhea" id="RHEA:14729"/>
        <dbReference type="ChEBI" id="CHEBI:32966"/>
        <dbReference type="ChEBI" id="CHEBI:57642"/>
        <dbReference type="ChEBI" id="CHEBI:59776"/>
        <dbReference type="EC" id="4.1.2.13"/>
    </reaction>
</comment>
<dbReference type="GO" id="GO:0008270">
    <property type="term" value="F:zinc ion binding"/>
    <property type="evidence" value="ECO:0007669"/>
    <property type="project" value="InterPro"/>
</dbReference>
<comment type="pathway">
    <text evidence="4">Carbohydrate degradation; glycolysis; D-glyceraldehyde 3-phosphate and glycerone phosphate from D-glucose: step 4/4.</text>
</comment>